<sequence length="383" mass="43379">MDAFKSKEREIIKMQPTRGKYLAEVALLIVSQVVFFYGLKYVMNSLDPSQEKKKDAKSKSQKLLDKYGKKDLQLTEYEQIISTELVHCDEIPVNFSDIGGLDLIIDELKETVIYPLKYPSLFNERSSLLGPPKGVLLYGPPGCGKTMLAKCLAKESGAAFINMRVSTLTDKWYGESNKLVSALFSLARKMQPCIVFIDEIDSFLRERRSNDHEVTGTMKAEFMTLWDGLTSGESTRIIVLGATNRPHDIDQAILRRMPKRFNITPPNVDQRHQILKLFLKDAIIEKDFNFKKLADLTNGLSGSDLKELCRDASMIPVRECMKTMSLDCPPDNFEGLDAEEMKPFEPRELRMADFIETAVRQGHTASLIDPSKNQNVVLPDPQD</sequence>
<comment type="caution">
    <text evidence="1">The sequence shown here is derived from an EMBL/GenBank/DDBJ whole genome shotgun (WGS) entry which is preliminary data.</text>
</comment>
<evidence type="ECO:0000313" key="1">
    <source>
        <dbReference type="EMBL" id="KAJ9070931.1"/>
    </source>
</evidence>
<protein>
    <submittedName>
        <fullName evidence="1">Mitochondrial dynamin GTPase Msp1</fullName>
    </submittedName>
</protein>
<dbReference type="Proteomes" id="UP001165960">
    <property type="component" value="Unassembled WGS sequence"/>
</dbReference>
<proteinExistence type="predicted"/>
<keyword evidence="2" id="KW-1185">Reference proteome</keyword>
<organism evidence="1 2">
    <name type="scientific">Entomophthora muscae</name>
    <dbReference type="NCBI Taxonomy" id="34485"/>
    <lineage>
        <taxon>Eukaryota</taxon>
        <taxon>Fungi</taxon>
        <taxon>Fungi incertae sedis</taxon>
        <taxon>Zoopagomycota</taxon>
        <taxon>Entomophthoromycotina</taxon>
        <taxon>Entomophthoromycetes</taxon>
        <taxon>Entomophthorales</taxon>
        <taxon>Entomophthoraceae</taxon>
        <taxon>Entomophthora</taxon>
    </lineage>
</organism>
<evidence type="ECO:0000313" key="2">
    <source>
        <dbReference type="Proteomes" id="UP001165960"/>
    </source>
</evidence>
<dbReference type="EMBL" id="QTSX02003556">
    <property type="protein sequence ID" value="KAJ9070931.1"/>
    <property type="molecule type" value="Genomic_DNA"/>
</dbReference>
<accession>A0ACC2T8Y0</accession>
<name>A0ACC2T8Y0_9FUNG</name>
<reference evidence="1" key="1">
    <citation type="submission" date="2022-04" db="EMBL/GenBank/DDBJ databases">
        <title>Genome of the entomopathogenic fungus Entomophthora muscae.</title>
        <authorList>
            <person name="Elya C."/>
            <person name="Lovett B.R."/>
            <person name="Lee E."/>
            <person name="Macias A.M."/>
            <person name="Hajek A.E."/>
            <person name="De Bivort B.L."/>
            <person name="Kasson M.T."/>
            <person name="De Fine Licht H.H."/>
            <person name="Stajich J.E."/>
        </authorList>
    </citation>
    <scope>NUCLEOTIDE SEQUENCE</scope>
    <source>
        <strain evidence="1">Berkeley</strain>
    </source>
</reference>
<gene>
    <name evidence="1" type="primary">MSP1_1</name>
    <name evidence="1" type="ORF">DSO57_1002558</name>
</gene>